<gene>
    <name evidence="9" type="ORF">IAB63_05355</name>
</gene>
<comment type="caution">
    <text evidence="9">The sequence shown here is derived from an EMBL/GenBank/DDBJ whole genome shotgun (WGS) entry which is preliminary data.</text>
</comment>
<feature type="region of interest" description="Disordered" evidence="7">
    <location>
        <begin position="116"/>
        <end position="146"/>
    </location>
</feature>
<dbReference type="Pfam" id="PF02618">
    <property type="entry name" value="YceG"/>
    <property type="match status" value="1"/>
</dbReference>
<feature type="compositionally biased region" description="Low complexity" evidence="7">
    <location>
        <begin position="129"/>
        <end position="146"/>
    </location>
</feature>
<evidence type="ECO:0000256" key="8">
    <source>
        <dbReference type="SAM" id="Phobius"/>
    </source>
</evidence>
<dbReference type="PANTHER" id="PTHR30518:SF2">
    <property type="entry name" value="ENDOLYTIC MUREIN TRANSGLYCOSYLASE"/>
    <property type="match status" value="1"/>
</dbReference>
<accession>A0A9D1KXM5</accession>
<dbReference type="EMBL" id="DVLT01000037">
    <property type="protein sequence ID" value="HIU02660.1"/>
    <property type="molecule type" value="Genomic_DNA"/>
</dbReference>
<dbReference type="AlphaFoldDB" id="A0A9D1KXM5"/>
<evidence type="ECO:0000313" key="10">
    <source>
        <dbReference type="Proteomes" id="UP000824164"/>
    </source>
</evidence>
<keyword evidence="2 8" id="KW-0812">Transmembrane</keyword>
<organism evidence="9 10">
    <name type="scientific">Candidatus Onthocola gallistercoris</name>
    <dbReference type="NCBI Taxonomy" id="2840876"/>
    <lineage>
        <taxon>Bacteria</taxon>
        <taxon>Bacillati</taxon>
        <taxon>Bacillota</taxon>
        <taxon>Bacilli</taxon>
        <taxon>Candidatus Onthocola</taxon>
    </lineage>
</organism>
<keyword evidence="1" id="KW-1003">Cell membrane</keyword>
<sequence>MKKAFLTISGLGVNILIYIAVILIIYRAGVMAYDFSYQVFGSPVVSEYSTDTVNVVVESGDGISDVAADLEDKGLIENRMAFVLKARLADATFMPGTYPLAQNMSSDDMIEMMSDAANSVATQPAESSAGAEGETQTGAETAEGEE</sequence>
<dbReference type="InterPro" id="IPR003770">
    <property type="entry name" value="MLTG-like"/>
</dbReference>
<evidence type="ECO:0000256" key="7">
    <source>
        <dbReference type="SAM" id="MobiDB-lite"/>
    </source>
</evidence>
<evidence type="ECO:0000313" key="9">
    <source>
        <dbReference type="EMBL" id="HIU02660.1"/>
    </source>
</evidence>
<evidence type="ECO:0000256" key="3">
    <source>
        <dbReference type="ARBA" id="ARBA00022989"/>
    </source>
</evidence>
<dbReference type="PANTHER" id="PTHR30518">
    <property type="entry name" value="ENDOLYTIC MUREIN TRANSGLYCOSYLASE"/>
    <property type="match status" value="1"/>
</dbReference>
<dbReference type="GO" id="GO:0071555">
    <property type="term" value="P:cell wall organization"/>
    <property type="evidence" value="ECO:0007669"/>
    <property type="project" value="UniProtKB-KW"/>
</dbReference>
<evidence type="ECO:0000256" key="4">
    <source>
        <dbReference type="ARBA" id="ARBA00023136"/>
    </source>
</evidence>
<evidence type="ECO:0000256" key="2">
    <source>
        <dbReference type="ARBA" id="ARBA00022692"/>
    </source>
</evidence>
<keyword evidence="3 8" id="KW-1133">Transmembrane helix</keyword>
<proteinExistence type="predicted"/>
<evidence type="ECO:0000256" key="6">
    <source>
        <dbReference type="ARBA" id="ARBA00023316"/>
    </source>
</evidence>
<feature type="transmembrane region" description="Helical" evidence="8">
    <location>
        <begin position="6"/>
        <end position="26"/>
    </location>
</feature>
<dbReference type="GO" id="GO:0016829">
    <property type="term" value="F:lyase activity"/>
    <property type="evidence" value="ECO:0007669"/>
    <property type="project" value="UniProtKB-KW"/>
</dbReference>
<evidence type="ECO:0000256" key="1">
    <source>
        <dbReference type="ARBA" id="ARBA00022475"/>
    </source>
</evidence>
<dbReference type="Gene3D" id="3.30.1490.480">
    <property type="entry name" value="Endolytic murein transglycosylase"/>
    <property type="match status" value="1"/>
</dbReference>
<feature type="compositionally biased region" description="Polar residues" evidence="7">
    <location>
        <begin position="116"/>
        <end position="126"/>
    </location>
</feature>
<keyword evidence="4 8" id="KW-0472">Membrane</keyword>
<reference evidence="9" key="1">
    <citation type="submission" date="2020-10" db="EMBL/GenBank/DDBJ databases">
        <authorList>
            <person name="Gilroy R."/>
        </authorList>
    </citation>
    <scope>NUCLEOTIDE SEQUENCE</scope>
    <source>
        <strain evidence="9">CHK187-14744</strain>
    </source>
</reference>
<evidence type="ECO:0000256" key="5">
    <source>
        <dbReference type="ARBA" id="ARBA00023239"/>
    </source>
</evidence>
<reference evidence="9" key="2">
    <citation type="journal article" date="2021" name="PeerJ">
        <title>Extensive microbial diversity within the chicken gut microbiome revealed by metagenomics and culture.</title>
        <authorList>
            <person name="Gilroy R."/>
            <person name="Ravi A."/>
            <person name="Getino M."/>
            <person name="Pursley I."/>
            <person name="Horton D.L."/>
            <person name="Alikhan N.F."/>
            <person name="Baker D."/>
            <person name="Gharbi K."/>
            <person name="Hall N."/>
            <person name="Watson M."/>
            <person name="Adriaenssens E.M."/>
            <person name="Foster-Nyarko E."/>
            <person name="Jarju S."/>
            <person name="Secka A."/>
            <person name="Antonio M."/>
            <person name="Oren A."/>
            <person name="Chaudhuri R.R."/>
            <person name="La Ragione R."/>
            <person name="Hildebrand F."/>
            <person name="Pallen M.J."/>
        </authorList>
    </citation>
    <scope>NUCLEOTIDE SEQUENCE</scope>
    <source>
        <strain evidence="9">CHK187-14744</strain>
    </source>
</reference>
<name>A0A9D1KXM5_9FIRM</name>
<keyword evidence="5" id="KW-0456">Lyase</keyword>
<protein>
    <submittedName>
        <fullName evidence="9">Endolytic transglycosylase MltG</fullName>
    </submittedName>
</protein>
<keyword evidence="6" id="KW-0961">Cell wall biogenesis/degradation</keyword>
<dbReference type="Proteomes" id="UP000824164">
    <property type="component" value="Unassembled WGS sequence"/>
</dbReference>